<feature type="coiled-coil region" evidence="1">
    <location>
        <begin position="56"/>
        <end position="83"/>
    </location>
</feature>
<proteinExistence type="predicted"/>
<dbReference type="GO" id="GO:0009288">
    <property type="term" value="C:bacterial-type flagellum"/>
    <property type="evidence" value="ECO:0007669"/>
    <property type="project" value="InterPro"/>
</dbReference>
<keyword evidence="1" id="KW-0175">Coiled coil</keyword>
<dbReference type="Gene3D" id="1.10.287.500">
    <property type="entry name" value="Helix hairpin bin"/>
    <property type="match status" value="1"/>
</dbReference>
<feature type="region of interest" description="Disordered" evidence="2">
    <location>
        <begin position="200"/>
        <end position="233"/>
    </location>
</feature>
<evidence type="ECO:0000256" key="1">
    <source>
        <dbReference type="SAM" id="Coils"/>
    </source>
</evidence>
<dbReference type="SUPFAM" id="SSF75708">
    <property type="entry name" value="Chemotaxis phosphatase CheZ"/>
    <property type="match status" value="1"/>
</dbReference>
<protein>
    <submittedName>
        <fullName evidence="3">Uncharacterized protein</fullName>
    </submittedName>
</protein>
<dbReference type="Proteomes" id="UP000233293">
    <property type="component" value="Unassembled WGS sequence"/>
</dbReference>
<gene>
    <name evidence="3" type="ORF">CWS72_21080</name>
</gene>
<dbReference type="GO" id="GO:0003824">
    <property type="term" value="F:catalytic activity"/>
    <property type="evidence" value="ECO:0007669"/>
    <property type="project" value="InterPro"/>
</dbReference>
<keyword evidence="4" id="KW-1185">Reference proteome</keyword>
<dbReference type="OrthoDB" id="7269965at2"/>
<sequence length="233" mass="25312">MQRLKTMGMALAAPPISGDLSEVLAAINALREEVRGIKQGAGGEEIVEQVISETPNERSRAEVNMLKNEVRALSLAIQHTKAEIAALRPQNSDDDRLIAVTNELDAIVTSTESATNGILEAAEKIDTLAGQLQAQATDGFAGHVSEDIREAVVAIFEACNFQDITGQRITKVVKTLQYIEDRVNKMIEIWGADTFEELDTPAEVSPDDESRLLNGPQLENQGVSQDDIDKLFG</sequence>
<dbReference type="AlphaFoldDB" id="A0A2N3PQ98"/>
<dbReference type="EMBL" id="PIUM01000030">
    <property type="protein sequence ID" value="PKU22581.1"/>
    <property type="molecule type" value="Genomic_DNA"/>
</dbReference>
<organism evidence="3 4">
    <name type="scientific">Telmatospirillum siberiense</name>
    <dbReference type="NCBI Taxonomy" id="382514"/>
    <lineage>
        <taxon>Bacteria</taxon>
        <taxon>Pseudomonadati</taxon>
        <taxon>Pseudomonadota</taxon>
        <taxon>Alphaproteobacteria</taxon>
        <taxon>Rhodospirillales</taxon>
        <taxon>Rhodospirillaceae</taxon>
        <taxon>Telmatospirillum</taxon>
    </lineage>
</organism>
<dbReference type="GO" id="GO:0050920">
    <property type="term" value="P:regulation of chemotaxis"/>
    <property type="evidence" value="ECO:0007669"/>
    <property type="project" value="InterPro"/>
</dbReference>
<evidence type="ECO:0000313" key="3">
    <source>
        <dbReference type="EMBL" id="PKU22581.1"/>
    </source>
</evidence>
<evidence type="ECO:0000313" key="4">
    <source>
        <dbReference type="Proteomes" id="UP000233293"/>
    </source>
</evidence>
<dbReference type="InterPro" id="IPR007439">
    <property type="entry name" value="Chemotax_Pase_CheZ"/>
</dbReference>
<name>A0A2N3PQ98_9PROT</name>
<dbReference type="Pfam" id="PF04344">
    <property type="entry name" value="CheZ"/>
    <property type="match status" value="1"/>
</dbReference>
<reference evidence="4" key="1">
    <citation type="submission" date="2017-12" db="EMBL/GenBank/DDBJ databases">
        <title>Draft genome sequence of Telmatospirillum siberiense 26-4b1T, an acidotolerant peatland alphaproteobacterium potentially involved in sulfur cycling.</title>
        <authorList>
            <person name="Hausmann B."/>
            <person name="Pjevac P."/>
            <person name="Schreck K."/>
            <person name="Herbold C.W."/>
            <person name="Daims H."/>
            <person name="Wagner M."/>
            <person name="Pester M."/>
            <person name="Loy A."/>
        </authorList>
    </citation>
    <scope>NUCLEOTIDE SEQUENCE [LARGE SCALE GENOMIC DNA]</scope>
    <source>
        <strain evidence="4">26-4b1</strain>
    </source>
</reference>
<accession>A0A2N3PQ98</accession>
<evidence type="ECO:0000256" key="2">
    <source>
        <dbReference type="SAM" id="MobiDB-lite"/>
    </source>
</evidence>
<comment type="caution">
    <text evidence="3">The sequence shown here is derived from an EMBL/GenBank/DDBJ whole genome shotgun (WGS) entry which is preliminary data.</text>
</comment>